<dbReference type="AlphaFoldDB" id="A0A3R5WDY5"/>
<evidence type="ECO:0008006" key="3">
    <source>
        <dbReference type="Google" id="ProtNLM"/>
    </source>
</evidence>
<evidence type="ECO:0000313" key="1">
    <source>
        <dbReference type="EMBL" id="OPL21107.1"/>
    </source>
</evidence>
<dbReference type="GO" id="GO:0005509">
    <property type="term" value="F:calcium ion binding"/>
    <property type="evidence" value="ECO:0007669"/>
    <property type="project" value="InterPro"/>
</dbReference>
<accession>A0A3R5WDY5</accession>
<keyword evidence="2" id="KW-1185">Reference proteome</keyword>
<dbReference type="InterPro" id="IPR015919">
    <property type="entry name" value="Cadherin-like_sf"/>
</dbReference>
<feature type="non-terminal residue" evidence="1">
    <location>
        <position position="1"/>
    </location>
</feature>
<proteinExistence type="predicted"/>
<dbReference type="Proteomes" id="UP000266721">
    <property type="component" value="Unassembled WGS sequence"/>
</dbReference>
<gene>
    <name evidence="1" type="ORF">AM593_05014</name>
</gene>
<protein>
    <recommendedName>
        <fullName evidence="3">Cadherin domain-containing protein</fullName>
    </recommendedName>
</protein>
<dbReference type="EMBL" id="KV595113">
    <property type="protein sequence ID" value="OPL21107.1"/>
    <property type="molecule type" value="Genomic_DNA"/>
</dbReference>
<name>A0A3R5WDY5_MYTGA</name>
<sequence length="143" mass="16011">MQEDVVIETTLYTLSVTDPESTVVTCDVTAITPNTNIMFIKPSSNFNEFDIVLQSNPSLQYDVVRTYRLDIQCSDGRRTDSGVFFMNVLRNKPPVFLNLQTGEIVLTRSIEGEFVSAYDLYVYVTDGKSTTGPRSLTVHVLGK</sequence>
<evidence type="ECO:0000313" key="2">
    <source>
        <dbReference type="Proteomes" id="UP000266721"/>
    </source>
</evidence>
<dbReference type="SUPFAM" id="SSF49313">
    <property type="entry name" value="Cadherin-like"/>
    <property type="match status" value="1"/>
</dbReference>
<dbReference type="GO" id="GO:0016020">
    <property type="term" value="C:membrane"/>
    <property type="evidence" value="ECO:0007669"/>
    <property type="project" value="InterPro"/>
</dbReference>
<organism evidence="1 2">
    <name type="scientific">Mytilus galloprovincialis</name>
    <name type="common">Mediterranean mussel</name>
    <dbReference type="NCBI Taxonomy" id="29158"/>
    <lineage>
        <taxon>Eukaryota</taxon>
        <taxon>Metazoa</taxon>
        <taxon>Spiralia</taxon>
        <taxon>Lophotrochozoa</taxon>
        <taxon>Mollusca</taxon>
        <taxon>Bivalvia</taxon>
        <taxon>Autobranchia</taxon>
        <taxon>Pteriomorphia</taxon>
        <taxon>Mytilida</taxon>
        <taxon>Mytiloidea</taxon>
        <taxon>Mytilidae</taxon>
        <taxon>Mytilinae</taxon>
        <taxon>Mytilus</taxon>
    </lineage>
</organism>
<reference evidence="1 2" key="1">
    <citation type="journal article" date="2016" name="PLoS ONE">
        <title>A First Insight into the Genome of the Filter-Feeder Mussel Mytilus galloprovincialis.</title>
        <authorList>
            <person name="Murgarella M."/>
            <person name="Puiu D."/>
            <person name="Novoa B."/>
            <person name="Figueras A."/>
            <person name="Posada D."/>
            <person name="Canchaya C."/>
        </authorList>
    </citation>
    <scope>NUCLEOTIDE SEQUENCE [LARGE SCALE GENOMIC DNA]</scope>
    <source>
        <tissue evidence="1">Muscle</tissue>
    </source>
</reference>